<evidence type="ECO:0000313" key="3">
    <source>
        <dbReference type="EMBL" id="TXC06498.1"/>
    </source>
</evidence>
<proteinExistence type="predicted"/>
<dbReference type="Proteomes" id="UP000321331">
    <property type="component" value="Unassembled WGS sequence"/>
</dbReference>
<feature type="compositionally biased region" description="Polar residues" evidence="1">
    <location>
        <begin position="1"/>
        <end position="18"/>
    </location>
</feature>
<sequence>MTEQSAKVSRASQVSKGWNNPKGDTFFRKQRRIADKSSDKTAAFFYRLMKNIGQGLHKECQAFTVLATPGEIPSILDWCMAPGGFLAVALRLNPDARALAFSLPEEQGGHRVLLPDSINVERRLLDITLLAEDMGFICDGATLRNHIRDPNKKDCEARRLTTTQLALGLEHVEPGGTMVILLHKVEAWDTVTILNRFNKFSNIKLYKPKPGHETRSSFYLIATNIQTQHPEALAAIEQWKAIWRVLTFEPEECHARVIREGEFSPEQLLDEFGSDLVELGRCVWKVQAEALAKAPFT</sequence>
<dbReference type="AlphaFoldDB" id="A0A5C6T8F6"/>
<accession>A0A5C6T8F6</accession>
<dbReference type="Pfam" id="PF01728">
    <property type="entry name" value="FtsJ"/>
    <property type="match status" value="1"/>
</dbReference>
<comment type="caution">
    <text evidence="3">The sequence shown here is derived from an EMBL/GenBank/DDBJ whole genome shotgun (WGS) entry which is preliminary data.</text>
</comment>
<feature type="region of interest" description="Disordered" evidence="1">
    <location>
        <begin position="1"/>
        <end position="24"/>
    </location>
</feature>
<feature type="domain" description="Ribosomal RNA methyltransferase FtsJ" evidence="2">
    <location>
        <begin position="66"/>
        <end position="223"/>
    </location>
</feature>
<organism evidence="3 4">
    <name type="scientific">Fusarium oxysporum f. sp. cubense</name>
    <dbReference type="NCBI Taxonomy" id="61366"/>
    <lineage>
        <taxon>Eukaryota</taxon>
        <taxon>Fungi</taxon>
        <taxon>Dikarya</taxon>
        <taxon>Ascomycota</taxon>
        <taxon>Pezizomycotina</taxon>
        <taxon>Sordariomycetes</taxon>
        <taxon>Hypocreomycetidae</taxon>
        <taxon>Hypocreales</taxon>
        <taxon>Nectriaceae</taxon>
        <taxon>Fusarium</taxon>
        <taxon>Fusarium oxysporum species complex</taxon>
    </lineage>
</organism>
<dbReference type="SUPFAM" id="SSF53335">
    <property type="entry name" value="S-adenosyl-L-methionine-dependent methyltransferases"/>
    <property type="match status" value="1"/>
</dbReference>
<dbReference type="InterPro" id="IPR002877">
    <property type="entry name" value="RNA_MeTrfase_FtsJ_dom"/>
</dbReference>
<evidence type="ECO:0000256" key="1">
    <source>
        <dbReference type="SAM" id="MobiDB-lite"/>
    </source>
</evidence>
<evidence type="ECO:0000259" key="2">
    <source>
        <dbReference type="Pfam" id="PF01728"/>
    </source>
</evidence>
<gene>
    <name evidence="3" type="ORF">FocTR4_00010923</name>
</gene>
<protein>
    <recommendedName>
        <fullName evidence="2">Ribosomal RNA methyltransferase FtsJ domain-containing protein</fullName>
    </recommendedName>
</protein>
<name>A0A5C6T8F6_FUSOC</name>
<dbReference type="GO" id="GO:0008168">
    <property type="term" value="F:methyltransferase activity"/>
    <property type="evidence" value="ECO:0007669"/>
    <property type="project" value="InterPro"/>
</dbReference>
<dbReference type="GO" id="GO:0032259">
    <property type="term" value="P:methylation"/>
    <property type="evidence" value="ECO:0007669"/>
    <property type="project" value="InterPro"/>
</dbReference>
<dbReference type="InterPro" id="IPR029063">
    <property type="entry name" value="SAM-dependent_MTases_sf"/>
</dbReference>
<evidence type="ECO:0000313" key="4">
    <source>
        <dbReference type="Proteomes" id="UP000321331"/>
    </source>
</evidence>
<dbReference type="EMBL" id="VMNF01000006">
    <property type="protein sequence ID" value="TXC06498.1"/>
    <property type="molecule type" value="Genomic_DNA"/>
</dbReference>
<reference evidence="3 4" key="1">
    <citation type="submission" date="2019-07" db="EMBL/GenBank/DDBJ databases">
        <title>The First High-Quality Draft Genome Sequence of the Causal Agent of the Current Panama Disease Epidemic.</title>
        <authorList>
            <person name="Warmington R.J."/>
            <person name="Kay W."/>
            <person name="Jeffries A."/>
            <person name="Bebber D."/>
            <person name="Moore K."/>
            <person name="Studholme D.J."/>
        </authorList>
    </citation>
    <scope>NUCLEOTIDE SEQUENCE [LARGE SCALE GENOMIC DNA]</scope>
    <source>
        <strain evidence="3 4">TR4</strain>
    </source>
</reference>
<dbReference type="Gene3D" id="3.40.50.150">
    <property type="entry name" value="Vaccinia Virus protein VP39"/>
    <property type="match status" value="1"/>
</dbReference>